<feature type="region of interest" description="Disordered" evidence="1">
    <location>
        <begin position="260"/>
        <end position="409"/>
    </location>
</feature>
<feature type="compositionally biased region" description="Basic and acidic residues" evidence="1">
    <location>
        <begin position="351"/>
        <end position="363"/>
    </location>
</feature>
<dbReference type="Proteomes" id="UP000758155">
    <property type="component" value="Unassembled WGS sequence"/>
</dbReference>
<feature type="compositionally biased region" description="Low complexity" evidence="1">
    <location>
        <begin position="839"/>
        <end position="861"/>
    </location>
</feature>
<feature type="compositionally biased region" description="Basic and acidic residues" evidence="1">
    <location>
        <begin position="438"/>
        <end position="451"/>
    </location>
</feature>
<evidence type="ECO:0000313" key="3">
    <source>
        <dbReference type="Proteomes" id="UP000758155"/>
    </source>
</evidence>
<evidence type="ECO:0008006" key="4">
    <source>
        <dbReference type="Google" id="ProtNLM"/>
    </source>
</evidence>
<feature type="compositionally biased region" description="Low complexity" evidence="1">
    <location>
        <begin position="459"/>
        <end position="476"/>
    </location>
</feature>
<feature type="compositionally biased region" description="Low complexity" evidence="1">
    <location>
        <begin position="287"/>
        <end position="298"/>
    </location>
</feature>
<gene>
    <name evidence="2" type="ORF">E8E12_005918</name>
</gene>
<feature type="compositionally biased region" description="Basic residues" evidence="1">
    <location>
        <begin position="55"/>
        <end position="71"/>
    </location>
</feature>
<feature type="compositionally biased region" description="Polar residues" evidence="1">
    <location>
        <begin position="512"/>
        <end position="524"/>
    </location>
</feature>
<feature type="region of interest" description="Disordered" evidence="1">
    <location>
        <begin position="592"/>
        <end position="715"/>
    </location>
</feature>
<organism evidence="2 3">
    <name type="scientific">Didymella heteroderae</name>
    <dbReference type="NCBI Taxonomy" id="1769908"/>
    <lineage>
        <taxon>Eukaryota</taxon>
        <taxon>Fungi</taxon>
        <taxon>Dikarya</taxon>
        <taxon>Ascomycota</taxon>
        <taxon>Pezizomycotina</taxon>
        <taxon>Dothideomycetes</taxon>
        <taxon>Pleosporomycetidae</taxon>
        <taxon>Pleosporales</taxon>
        <taxon>Pleosporineae</taxon>
        <taxon>Didymellaceae</taxon>
        <taxon>Didymella</taxon>
    </lineage>
</organism>
<feature type="compositionally biased region" description="Basic and acidic residues" evidence="1">
    <location>
        <begin position="19"/>
        <end position="33"/>
    </location>
</feature>
<name>A0A9P4WJJ3_9PLEO</name>
<proteinExistence type="predicted"/>
<keyword evidence="3" id="KW-1185">Reference proteome</keyword>
<feature type="compositionally biased region" description="Pro residues" evidence="1">
    <location>
        <begin position="697"/>
        <end position="710"/>
    </location>
</feature>
<dbReference type="AlphaFoldDB" id="A0A9P4WJJ3"/>
<accession>A0A9P4WJJ3</accession>
<evidence type="ECO:0000313" key="2">
    <source>
        <dbReference type="EMBL" id="KAF3034090.1"/>
    </source>
</evidence>
<feature type="compositionally biased region" description="Basic residues" evidence="1">
    <location>
        <begin position="205"/>
        <end position="215"/>
    </location>
</feature>
<dbReference type="OrthoDB" id="3946796at2759"/>
<feature type="region of interest" description="Disordered" evidence="1">
    <location>
        <begin position="730"/>
        <end position="771"/>
    </location>
</feature>
<reference evidence="2" key="1">
    <citation type="submission" date="2019-04" db="EMBL/GenBank/DDBJ databases">
        <title>Sequencing of skin fungus with MAO and IRED activity.</title>
        <authorList>
            <person name="Marsaioli A.J."/>
            <person name="Bonatto J.M.C."/>
            <person name="Reis Junior O."/>
        </authorList>
    </citation>
    <scope>NUCLEOTIDE SEQUENCE</scope>
    <source>
        <strain evidence="2">28M1</strain>
    </source>
</reference>
<feature type="region of interest" description="Disordered" evidence="1">
    <location>
        <begin position="430"/>
        <end position="576"/>
    </location>
</feature>
<evidence type="ECO:0000256" key="1">
    <source>
        <dbReference type="SAM" id="MobiDB-lite"/>
    </source>
</evidence>
<sequence>MRVTRAAQRAQQDVEEEHVEAFEANERALKDIEPNTTPAAPIEEPLSARTPAKTPAKKGRGKGKKGVKGKKAKTEEEELAQVVDEADRAAVSAEYEAAGQEPTQQHADEVAQDPNESEQTKMPQTPAVRLTRRQLAKLEEEALSKSQRAPRPSAAEEAVVEDVSEEAREQPEAASEVRDDVTTGEDVTPAAHEETVEVEPQTARKPTRRTRHHHTNGKEEHSEIPVAEATETVVKKPDASVEAANAAVDVEKLAMAEQIEKIKPEPASKPIRLTRRQQAKLEEEQKQAQAEQETQQSEPTEEESLEGRVAEAQVGFDATKREENVMAEEPAHEETDKTDDVTPVATIESSNAHEEALTARPRGEPAQVEMESVEREAIIEAQPVESKIQETAAVEDAPHEVAAERPATPTEAEFEADFDMHVDDAVADEVAPSVKVTSEAEPKMLHAEKPLDGGVTTPTKTQGSTRRTSRSPSKSPMRLEESISAIDRLEEDLESIGKAIPDLDHSDDETPIQKSQTPKASASSAARGKTPNKTPAKASGRASARTPAKVEAKTSIQTAKKPTAARAPHAARASIAPKPLVPIKAALPTRISRVPSAAPKSVKPTTTSLARASSVRAVPSKGVKKPSTETADYLASKRRPISLSFPTPPPPPKGRAPTKPAFQLSSDNVAAKLKVQKEERMKREAEGAAAPRQRPISMPPPPKSTKPPTVPSFQLPGEATAAKLKAQKEERLKRMEGVGGAEKPALRPISMPPPPKSTKQLTKPSFQLPGEATAARLKAQKEERLRRMEEAEAAKKVAAAALVRKPIAHRPRESLLARDAPGVSIPPPLQTGAPQRSTSIASKRSSIGGASASRSVSTSSANRNSVLLAEGGKSTVTPVDAAALKVKGKQVFNRDRMEKEAMDRERREKEEAAKRARAEAAERGRIASREWAERQRKKLMGQ</sequence>
<feature type="compositionally biased region" description="Low complexity" evidence="1">
    <location>
        <begin position="558"/>
        <end position="573"/>
    </location>
</feature>
<feature type="region of interest" description="Disordered" evidence="1">
    <location>
        <begin position="1"/>
        <end position="237"/>
    </location>
</feature>
<feature type="compositionally biased region" description="Basic and acidic residues" evidence="1">
    <location>
        <begin position="165"/>
        <end position="181"/>
    </location>
</feature>
<feature type="compositionally biased region" description="Basic and acidic residues" evidence="1">
    <location>
        <begin position="675"/>
        <end position="686"/>
    </location>
</feature>
<protein>
    <recommendedName>
        <fullName evidence="4">Carboxylesterase family protein</fullName>
    </recommendedName>
</protein>
<feature type="region of interest" description="Disordered" evidence="1">
    <location>
        <begin position="895"/>
        <end position="942"/>
    </location>
</feature>
<comment type="caution">
    <text evidence="2">The sequence shown here is derived from an EMBL/GenBank/DDBJ whole genome shotgun (WGS) entry which is preliminary data.</text>
</comment>
<feature type="region of interest" description="Disordered" evidence="1">
    <location>
        <begin position="807"/>
        <end position="861"/>
    </location>
</feature>
<feature type="compositionally biased region" description="Basic and acidic residues" evidence="1">
    <location>
        <begin position="895"/>
        <end position="934"/>
    </location>
</feature>
<feature type="compositionally biased region" description="Basic and acidic residues" evidence="1">
    <location>
        <begin position="318"/>
        <end position="340"/>
    </location>
</feature>
<dbReference type="EMBL" id="SWKV01000072">
    <property type="protein sequence ID" value="KAF3034090.1"/>
    <property type="molecule type" value="Genomic_DNA"/>
</dbReference>